<dbReference type="Proteomes" id="UP000054886">
    <property type="component" value="Unassembled WGS sequence"/>
</dbReference>
<comment type="similarity">
    <text evidence="1">Belongs to the CBF/MAK21 family.</text>
</comment>
<sequence length="555" mass="64213">MLTIEETKKITKKITASDDRKDYNSIVKLVQSLKFEESVDLEDEKTEASLRFLVVALFQIFKKLFSKNELSLHVKKPEILEFNKWCRKIYESFKNNLLKIISKVEFECSLTLDCLDVYMQLLEQESIHFASSKDATYFPNKSFRKLIKALFDSNLKEFELDPKTGESQSPLITEFTEKYFKEFVDVQFYFLSEFLDLQESKELHASSHIAAKWLAIVNHDRYLTNGDVELEIFVSNPPQAIESESKFKSNLEKNWLLLLNSELSISQYKTILLILHRRVVPYLQNPTKLMDFLTDSYNLQSSKTINADAVPILALNGLFELIKSSGLEYPNFYGKLYQLLTPDLMHVKYRSRFFRLMDIFLSSTHLSAHLVASFIKKLARLSISAPPGAIVTVLPFIYNLLKRHPSCMIMIHDPAFVSNPFHTPDQRKALAELQTNFKDPFDAAAVDPEQTHAMESSLWELKTLMDHYHPNVATLAKIFSQQFKKMHYNMEDFLDWSYDTLLEAEASRRLKVLPTLEFEEFPSLLQNPGTNNTDEDNLENDAFLPGSGYLSGIAW</sequence>
<dbReference type="Pfam" id="PF03914">
    <property type="entry name" value="CBF"/>
    <property type="match status" value="1"/>
</dbReference>
<gene>
    <name evidence="3" type="ORF">AO440_002785</name>
</gene>
<dbReference type="AlphaFoldDB" id="A0A0W0C7T5"/>
<dbReference type="InterPro" id="IPR027193">
    <property type="entry name" value="Noc4"/>
</dbReference>
<evidence type="ECO:0000313" key="3">
    <source>
        <dbReference type="EMBL" id="KTA95711.1"/>
    </source>
</evidence>
<dbReference type="InterPro" id="IPR005612">
    <property type="entry name" value="CCAAT-binding_factor"/>
</dbReference>
<dbReference type="EMBL" id="LLZZ01000182">
    <property type="protein sequence ID" value="KTA95711.1"/>
    <property type="molecule type" value="Genomic_DNA"/>
</dbReference>
<dbReference type="GO" id="GO:0032040">
    <property type="term" value="C:small-subunit processome"/>
    <property type="evidence" value="ECO:0007669"/>
    <property type="project" value="EnsemblFungi"/>
</dbReference>
<name>A0A0W0C7T5_CANGB</name>
<evidence type="ECO:0000259" key="2">
    <source>
        <dbReference type="Pfam" id="PF03914"/>
    </source>
</evidence>
<dbReference type="PhylomeDB" id="A0A0W0C7T5"/>
<comment type="caution">
    <text evidence="3">The sequence shown here is derived from an EMBL/GenBank/DDBJ whole genome shotgun (WGS) entry which is preliminary data.</text>
</comment>
<accession>A0A0W0C7T5</accession>
<dbReference type="GO" id="GO:0000480">
    <property type="term" value="P:endonucleolytic cleavage in 5'-ETS of tricistronic rRNA transcript (SSU-rRNA, 5.8S rRNA, LSU-rRNA)"/>
    <property type="evidence" value="ECO:0007669"/>
    <property type="project" value="EnsemblFungi"/>
</dbReference>
<dbReference type="VEuPathDB" id="FungiDB:CAGL0I10670g"/>
<dbReference type="PANTHER" id="PTHR12455:SF0">
    <property type="entry name" value="NUCLEOLAR COMPLEX PROTEIN 4 HOMOLOG"/>
    <property type="match status" value="1"/>
</dbReference>
<proteinExistence type="inferred from homology"/>
<dbReference type="GO" id="GO:0030692">
    <property type="term" value="C:Noc4p-Nop14p complex"/>
    <property type="evidence" value="ECO:0007669"/>
    <property type="project" value="EnsemblFungi"/>
</dbReference>
<dbReference type="GO" id="GO:0005829">
    <property type="term" value="C:cytosol"/>
    <property type="evidence" value="ECO:0007669"/>
    <property type="project" value="EnsemblFungi"/>
</dbReference>
<reference evidence="3 4" key="1">
    <citation type="submission" date="2015-10" db="EMBL/GenBank/DDBJ databases">
        <title>Draft genomes sequences of Candida glabrata isolates 1A, 1B, 2A, 2B, 3A and 3B.</title>
        <authorList>
            <person name="Haavelsrud O.E."/>
            <person name="Gaustad P."/>
        </authorList>
    </citation>
    <scope>NUCLEOTIDE SEQUENCE [LARGE SCALE GENOMIC DNA]</scope>
    <source>
        <strain evidence="3">910700640</strain>
    </source>
</reference>
<dbReference type="GO" id="GO:0000447">
    <property type="term" value="P:endonucleolytic cleavage in ITS1 to separate SSU-rRNA from 5.8S rRNA and LSU-rRNA from tricistronic rRNA transcript (SSU-rRNA, 5.8S rRNA, LSU-rRNA)"/>
    <property type="evidence" value="ECO:0007669"/>
    <property type="project" value="EnsemblFungi"/>
</dbReference>
<feature type="domain" description="CCAAT-binding factor" evidence="2">
    <location>
        <begin position="312"/>
        <end position="476"/>
    </location>
</feature>
<dbReference type="OMA" id="KHPTCMI"/>
<evidence type="ECO:0000313" key="4">
    <source>
        <dbReference type="Proteomes" id="UP000054886"/>
    </source>
</evidence>
<dbReference type="GO" id="GO:0000472">
    <property type="term" value="P:endonucleolytic cleavage to generate mature 5'-end of SSU-rRNA from (SSU-rRNA, 5.8S rRNA, LSU-rRNA)"/>
    <property type="evidence" value="ECO:0007669"/>
    <property type="project" value="EnsemblFungi"/>
</dbReference>
<dbReference type="VEuPathDB" id="FungiDB:GWK60_I06105"/>
<dbReference type="PANTHER" id="PTHR12455">
    <property type="entry name" value="NUCLEOLAR COMPLEX PROTEIN 4"/>
    <property type="match status" value="1"/>
</dbReference>
<dbReference type="VEuPathDB" id="FungiDB:B1J91_I10670g"/>
<evidence type="ECO:0000256" key="1">
    <source>
        <dbReference type="ARBA" id="ARBA00007797"/>
    </source>
</evidence>
<protein>
    <submittedName>
        <fullName evidence="3">Nucleolar complex protein 4</fullName>
    </submittedName>
</protein>
<dbReference type="VEuPathDB" id="FungiDB:GVI51_I10461"/>
<dbReference type="VEuPathDB" id="FungiDB:GW608_I06083"/>
<organism evidence="3 4">
    <name type="scientific">Candida glabrata</name>
    <name type="common">Yeast</name>
    <name type="synonym">Torulopsis glabrata</name>
    <dbReference type="NCBI Taxonomy" id="5478"/>
    <lineage>
        <taxon>Eukaryota</taxon>
        <taxon>Fungi</taxon>
        <taxon>Dikarya</taxon>
        <taxon>Ascomycota</taxon>
        <taxon>Saccharomycotina</taxon>
        <taxon>Saccharomycetes</taxon>
        <taxon>Saccharomycetales</taxon>
        <taxon>Saccharomycetaceae</taxon>
        <taxon>Nakaseomyces</taxon>
    </lineage>
</organism>